<reference evidence="2 3" key="1">
    <citation type="submission" date="2013-08" db="EMBL/GenBank/DDBJ databases">
        <title>The genome sequence of Knoellia aerolata.</title>
        <authorList>
            <person name="Zhu W."/>
            <person name="Wang G."/>
        </authorList>
    </citation>
    <scope>NUCLEOTIDE SEQUENCE [LARGE SCALE GENOMIC DNA]</scope>
    <source>
        <strain evidence="2 3">DSM 18566</strain>
    </source>
</reference>
<evidence type="ECO:0000313" key="3">
    <source>
        <dbReference type="Proteomes" id="UP000030013"/>
    </source>
</evidence>
<dbReference type="STRING" id="1385519.N801_19355"/>
<keyword evidence="1" id="KW-0732">Signal</keyword>
<evidence type="ECO:0000313" key="2">
    <source>
        <dbReference type="EMBL" id="KGN40552.1"/>
    </source>
</evidence>
<evidence type="ECO:0008006" key="4">
    <source>
        <dbReference type="Google" id="ProtNLM"/>
    </source>
</evidence>
<proteinExistence type="predicted"/>
<dbReference type="eggNOG" id="ENOG5032ZZ6">
    <property type="taxonomic scope" value="Bacteria"/>
</dbReference>
<sequence length="169" mass="16655">MTTAALTTSRHRLRATLAAAALGSTLLGGCAVMSPVQTDYAYQAADGVNATFGELDLRGVLVIADSKDGPGSVVGQLVNNGDEDVEVTIGTEGASAEPVTVGRGSSLALGGDSAVALSSVPAAPGDVVRLQVATPGTGQNLVTVPVLPALGYYEDSAPSESSPSASPSS</sequence>
<comment type="caution">
    <text evidence="2">The sequence shown here is derived from an EMBL/GenBank/DDBJ whole genome shotgun (WGS) entry which is preliminary data.</text>
</comment>
<dbReference type="RefSeq" id="WP_084108916.1">
    <property type="nucleotide sequence ID" value="NZ_AVPL01000038.1"/>
</dbReference>
<feature type="chain" id="PRO_5001971620" description="Lipoprotein" evidence="1">
    <location>
        <begin position="21"/>
        <end position="169"/>
    </location>
</feature>
<feature type="signal peptide" evidence="1">
    <location>
        <begin position="1"/>
        <end position="20"/>
    </location>
</feature>
<name>A0A0A0JWY1_9MICO</name>
<accession>A0A0A0JWY1</accession>
<keyword evidence="3" id="KW-1185">Reference proteome</keyword>
<evidence type="ECO:0000256" key="1">
    <source>
        <dbReference type="SAM" id="SignalP"/>
    </source>
</evidence>
<dbReference type="AlphaFoldDB" id="A0A0A0JWY1"/>
<organism evidence="2 3">
    <name type="scientific">Knoellia aerolata DSM 18566</name>
    <dbReference type="NCBI Taxonomy" id="1385519"/>
    <lineage>
        <taxon>Bacteria</taxon>
        <taxon>Bacillati</taxon>
        <taxon>Actinomycetota</taxon>
        <taxon>Actinomycetes</taxon>
        <taxon>Micrococcales</taxon>
        <taxon>Intrasporangiaceae</taxon>
        <taxon>Knoellia</taxon>
    </lineage>
</organism>
<dbReference type="EMBL" id="AVPL01000038">
    <property type="protein sequence ID" value="KGN40552.1"/>
    <property type="molecule type" value="Genomic_DNA"/>
</dbReference>
<gene>
    <name evidence="2" type="ORF">N801_19355</name>
</gene>
<protein>
    <recommendedName>
        <fullName evidence="4">Lipoprotein</fullName>
    </recommendedName>
</protein>
<dbReference type="Proteomes" id="UP000030013">
    <property type="component" value="Unassembled WGS sequence"/>
</dbReference>
<dbReference type="OrthoDB" id="4843495at2"/>